<dbReference type="InterPro" id="IPR003029">
    <property type="entry name" value="S1_domain"/>
</dbReference>
<name>A0A252F2C8_9FIRM</name>
<keyword evidence="3" id="KW-0687">Ribonucleoprotein</keyword>
<dbReference type="GO" id="GO:0003729">
    <property type="term" value="F:mRNA binding"/>
    <property type="evidence" value="ECO:0007669"/>
    <property type="project" value="TreeGrafter"/>
</dbReference>
<keyword evidence="2" id="KW-0689">Ribosomal protein</keyword>
<dbReference type="Pfam" id="PF00575">
    <property type="entry name" value="S1"/>
    <property type="match status" value="1"/>
</dbReference>
<dbReference type="InterPro" id="IPR012340">
    <property type="entry name" value="NA-bd_OB-fold"/>
</dbReference>
<dbReference type="PROSITE" id="PS50126">
    <property type="entry name" value="S1"/>
    <property type="match status" value="2"/>
</dbReference>
<protein>
    <submittedName>
        <fullName evidence="5">RNA-binding protein</fullName>
    </submittedName>
</protein>
<accession>A0A252F2C8</accession>
<dbReference type="InterPro" id="IPR050437">
    <property type="entry name" value="Ribos_protein_bS1-like"/>
</dbReference>
<reference evidence="5 6" key="1">
    <citation type="submission" date="2017-05" db="EMBL/GenBank/DDBJ databases">
        <title>Butyricicoccus porcorum sp. nov. a butyrate-producing bacterium from the swine intestinal tract.</title>
        <authorList>
            <person name="Trachsel J."/>
            <person name="Humphrey S."/>
            <person name="Allen H.K."/>
        </authorList>
    </citation>
    <scope>NUCLEOTIDE SEQUENCE [LARGE SCALE GENOMIC DNA]</scope>
    <source>
        <strain evidence="5">BB10</strain>
    </source>
</reference>
<dbReference type="GO" id="GO:0006412">
    <property type="term" value="P:translation"/>
    <property type="evidence" value="ECO:0007669"/>
    <property type="project" value="TreeGrafter"/>
</dbReference>
<evidence type="ECO:0000313" key="6">
    <source>
        <dbReference type="Proteomes" id="UP000194903"/>
    </source>
</evidence>
<dbReference type="SMART" id="SM00316">
    <property type="entry name" value="S1"/>
    <property type="match status" value="2"/>
</dbReference>
<evidence type="ECO:0000256" key="1">
    <source>
        <dbReference type="ARBA" id="ARBA00006767"/>
    </source>
</evidence>
<comment type="similarity">
    <text evidence="1">Belongs to the bacterial ribosomal protein bS1 family.</text>
</comment>
<dbReference type="Gene3D" id="2.40.50.140">
    <property type="entry name" value="Nucleic acid-binding proteins"/>
    <property type="match status" value="2"/>
</dbReference>
<sequence length="304" mass="33593">MHPSYAPENLETTIPKREEVYAAAQDGSILQSVAVRCDAGHNLMIQLDGLTGVMPREECALGIDTGQTREIAILSRVGKPVCFHVQRIEGNTAYLSRRTAQQEALHALFTERRPGDILPVRVTHLEPFGAFVDVGCGLISLIGIENLSVSRIFHPSDRVSVGQLLRAVISGMDEETGRISLTHRELLGTWEQNAAQFAAGETVCGIVRSVEDYGVFIELTPNLSGLAEQRFPVSPGETVSCYIKSILPERMKIKLNLIDRIGHIPAVPPPLSYYIDSGHLAFWQYSPECCTTRLIRTQFNIINE</sequence>
<dbReference type="PANTHER" id="PTHR10724">
    <property type="entry name" value="30S RIBOSOMAL PROTEIN S1"/>
    <property type="match status" value="1"/>
</dbReference>
<feature type="domain" description="S1 motif" evidence="4">
    <location>
        <begin position="200"/>
        <end position="226"/>
    </location>
</feature>
<comment type="caution">
    <text evidence="5">The sequence shown here is derived from an EMBL/GenBank/DDBJ whole genome shotgun (WGS) entry which is preliminary data.</text>
</comment>
<proteinExistence type="inferred from homology"/>
<dbReference type="EMBL" id="NHOC01000009">
    <property type="protein sequence ID" value="OUM19926.1"/>
    <property type="molecule type" value="Genomic_DNA"/>
</dbReference>
<dbReference type="SUPFAM" id="SSF50249">
    <property type="entry name" value="Nucleic acid-binding proteins"/>
    <property type="match status" value="2"/>
</dbReference>
<feature type="domain" description="S1 motif" evidence="4">
    <location>
        <begin position="115"/>
        <end position="184"/>
    </location>
</feature>
<dbReference type="Proteomes" id="UP000194903">
    <property type="component" value="Unassembled WGS sequence"/>
</dbReference>
<gene>
    <name evidence="5" type="ORF">CBW42_10630</name>
</gene>
<evidence type="ECO:0000259" key="4">
    <source>
        <dbReference type="PROSITE" id="PS50126"/>
    </source>
</evidence>
<dbReference type="GO" id="GO:0022627">
    <property type="term" value="C:cytosolic small ribosomal subunit"/>
    <property type="evidence" value="ECO:0007669"/>
    <property type="project" value="TreeGrafter"/>
</dbReference>
<keyword evidence="6" id="KW-1185">Reference proteome</keyword>
<dbReference type="AlphaFoldDB" id="A0A252F2C8"/>
<evidence type="ECO:0000256" key="2">
    <source>
        <dbReference type="ARBA" id="ARBA00022980"/>
    </source>
</evidence>
<dbReference type="GO" id="GO:0003735">
    <property type="term" value="F:structural constituent of ribosome"/>
    <property type="evidence" value="ECO:0007669"/>
    <property type="project" value="TreeGrafter"/>
</dbReference>
<evidence type="ECO:0000256" key="3">
    <source>
        <dbReference type="ARBA" id="ARBA00023274"/>
    </source>
</evidence>
<evidence type="ECO:0000313" key="5">
    <source>
        <dbReference type="EMBL" id="OUM19926.1"/>
    </source>
</evidence>
<dbReference type="OrthoDB" id="1777747at2"/>
<organism evidence="5 6">
    <name type="scientific">Butyricicoccus porcorum</name>
    <dbReference type="NCBI Taxonomy" id="1945634"/>
    <lineage>
        <taxon>Bacteria</taxon>
        <taxon>Bacillati</taxon>
        <taxon>Bacillota</taxon>
        <taxon>Clostridia</taxon>
        <taxon>Eubacteriales</taxon>
        <taxon>Butyricicoccaceae</taxon>
        <taxon>Butyricicoccus</taxon>
    </lineage>
</organism>
<dbReference type="RefSeq" id="WP_087021126.1">
    <property type="nucleotide sequence ID" value="NZ_NHOC01000009.1"/>
</dbReference>
<dbReference type="PANTHER" id="PTHR10724:SF7">
    <property type="entry name" value="SMALL RIBOSOMAL SUBUNIT PROTEIN BS1C"/>
    <property type="match status" value="1"/>
</dbReference>